<organism evidence="1 2">
    <name type="scientific">Paracoccus kondratievae</name>
    <dbReference type="NCBI Taxonomy" id="135740"/>
    <lineage>
        <taxon>Bacteria</taxon>
        <taxon>Pseudomonadati</taxon>
        <taxon>Pseudomonadota</taxon>
        <taxon>Alphaproteobacteria</taxon>
        <taxon>Rhodobacterales</taxon>
        <taxon>Paracoccaceae</taxon>
        <taxon>Paracoccus</taxon>
    </lineage>
</organism>
<dbReference type="Proteomes" id="UP001143349">
    <property type="component" value="Unassembled WGS sequence"/>
</dbReference>
<evidence type="ECO:0000313" key="1">
    <source>
        <dbReference type="EMBL" id="GLK63464.1"/>
    </source>
</evidence>
<gene>
    <name evidence="1" type="ORF">GCM10017635_09340</name>
</gene>
<dbReference type="RefSeq" id="WP_271179299.1">
    <property type="nucleotide sequence ID" value="NZ_BSFH01000017.1"/>
</dbReference>
<protein>
    <submittedName>
        <fullName evidence="1">Uncharacterized protein</fullName>
    </submittedName>
</protein>
<reference evidence="1" key="1">
    <citation type="journal article" date="2014" name="Int. J. Syst. Evol. Microbiol.">
        <title>Complete genome sequence of Corynebacterium casei LMG S-19264T (=DSM 44701T), isolated from a smear-ripened cheese.</title>
        <authorList>
            <consortium name="US DOE Joint Genome Institute (JGI-PGF)"/>
            <person name="Walter F."/>
            <person name="Albersmeier A."/>
            <person name="Kalinowski J."/>
            <person name="Ruckert C."/>
        </authorList>
    </citation>
    <scope>NUCLEOTIDE SEQUENCE</scope>
    <source>
        <strain evidence="1">VKM B-2222</strain>
    </source>
</reference>
<comment type="caution">
    <text evidence="1">The sequence shown here is derived from an EMBL/GenBank/DDBJ whole genome shotgun (WGS) entry which is preliminary data.</text>
</comment>
<name>A0AAD3RTB6_9RHOB</name>
<accession>A0AAD3RTB6</accession>
<evidence type="ECO:0000313" key="2">
    <source>
        <dbReference type="Proteomes" id="UP001143349"/>
    </source>
</evidence>
<dbReference type="AlphaFoldDB" id="A0AAD3RTB6"/>
<dbReference type="InterPro" id="IPR006311">
    <property type="entry name" value="TAT_signal"/>
</dbReference>
<keyword evidence="2" id="KW-1185">Reference proteome</keyword>
<reference evidence="1" key="2">
    <citation type="submission" date="2023-01" db="EMBL/GenBank/DDBJ databases">
        <authorList>
            <person name="Sun Q."/>
            <person name="Evtushenko L."/>
        </authorList>
    </citation>
    <scope>NUCLEOTIDE SEQUENCE</scope>
    <source>
        <strain evidence="1">VKM B-2222</strain>
    </source>
</reference>
<proteinExistence type="predicted"/>
<dbReference type="PROSITE" id="PS51318">
    <property type="entry name" value="TAT"/>
    <property type="match status" value="1"/>
</dbReference>
<dbReference type="EMBL" id="BSFH01000017">
    <property type="protein sequence ID" value="GLK63464.1"/>
    <property type="molecule type" value="Genomic_DNA"/>
</dbReference>
<sequence>MASAKSNGTSAQFNRRALLKALPAAAVAGAVPAVVVKAAAQDPMIRLCEQYIEAFHVWENATEEPGEGGFDGPLTTAIGAEKDRLLDLIKETPIETDAGFAAFCRFIAVDNFISGSGDWPDMHLWQWNKIHAWAEARALIG</sequence>